<gene>
    <name evidence="1" type="ORF">HPB49_003374</name>
</gene>
<evidence type="ECO:0000313" key="1">
    <source>
        <dbReference type="EMBL" id="KAH7977752.1"/>
    </source>
</evidence>
<evidence type="ECO:0000313" key="2">
    <source>
        <dbReference type="Proteomes" id="UP000821865"/>
    </source>
</evidence>
<organism evidence="1 2">
    <name type="scientific">Dermacentor silvarum</name>
    <name type="common">Tick</name>
    <dbReference type="NCBI Taxonomy" id="543639"/>
    <lineage>
        <taxon>Eukaryota</taxon>
        <taxon>Metazoa</taxon>
        <taxon>Ecdysozoa</taxon>
        <taxon>Arthropoda</taxon>
        <taxon>Chelicerata</taxon>
        <taxon>Arachnida</taxon>
        <taxon>Acari</taxon>
        <taxon>Parasitiformes</taxon>
        <taxon>Ixodida</taxon>
        <taxon>Ixodoidea</taxon>
        <taxon>Ixodidae</taxon>
        <taxon>Rhipicephalinae</taxon>
        <taxon>Dermacentor</taxon>
    </lineage>
</organism>
<keyword evidence="2" id="KW-1185">Reference proteome</keyword>
<accession>A0ACB8DTH7</accession>
<dbReference type="EMBL" id="CM023470">
    <property type="protein sequence ID" value="KAH7977752.1"/>
    <property type="molecule type" value="Genomic_DNA"/>
</dbReference>
<proteinExistence type="predicted"/>
<comment type="caution">
    <text evidence="1">The sequence shown here is derived from an EMBL/GenBank/DDBJ whole genome shotgun (WGS) entry which is preliminary data.</text>
</comment>
<name>A0ACB8DTH7_DERSI</name>
<protein>
    <submittedName>
        <fullName evidence="1">Uncharacterized protein</fullName>
    </submittedName>
</protein>
<sequence length="275" mass="30163">MENRRIKEIIPRETAGPGRGAQRGNSSKKQRDYKIIIRPRGGLRVADHGAARLATSIYHAAEIPREAQDETPSKISRIKIGNQAFETSAYEAAPDCTSKGVIRGIPLEDTARDITANVITPRNPTAIAAKRLSNTMTVIVLFTGLRVPTYVRYGGALLPCSLYRKQIDTCYQCGRLGHRADRQQEEDYPTKTTLVNTNLEQRDPTPSQKPGGRGRSRSRNRSGGRPSSRTRSPSRSRTRSRTPVPAGPFKVSWADAVKGARSGSEEARPKGNGTS</sequence>
<reference evidence="1" key="1">
    <citation type="submission" date="2020-05" db="EMBL/GenBank/DDBJ databases">
        <title>Large-scale comparative analyses of tick genomes elucidate their genetic diversity and vector capacities.</title>
        <authorList>
            <person name="Jia N."/>
            <person name="Wang J."/>
            <person name="Shi W."/>
            <person name="Du L."/>
            <person name="Sun Y."/>
            <person name="Zhan W."/>
            <person name="Jiang J."/>
            <person name="Wang Q."/>
            <person name="Zhang B."/>
            <person name="Ji P."/>
            <person name="Sakyi L.B."/>
            <person name="Cui X."/>
            <person name="Yuan T."/>
            <person name="Jiang B."/>
            <person name="Yang W."/>
            <person name="Lam T.T.-Y."/>
            <person name="Chang Q."/>
            <person name="Ding S."/>
            <person name="Wang X."/>
            <person name="Zhu J."/>
            <person name="Ruan X."/>
            <person name="Zhao L."/>
            <person name="Wei J."/>
            <person name="Que T."/>
            <person name="Du C."/>
            <person name="Cheng J."/>
            <person name="Dai P."/>
            <person name="Han X."/>
            <person name="Huang E."/>
            <person name="Gao Y."/>
            <person name="Liu J."/>
            <person name="Shao H."/>
            <person name="Ye R."/>
            <person name="Li L."/>
            <person name="Wei W."/>
            <person name="Wang X."/>
            <person name="Wang C."/>
            <person name="Yang T."/>
            <person name="Huo Q."/>
            <person name="Li W."/>
            <person name="Guo W."/>
            <person name="Chen H."/>
            <person name="Zhou L."/>
            <person name="Ni X."/>
            <person name="Tian J."/>
            <person name="Zhou Y."/>
            <person name="Sheng Y."/>
            <person name="Liu T."/>
            <person name="Pan Y."/>
            <person name="Xia L."/>
            <person name="Li J."/>
            <person name="Zhao F."/>
            <person name="Cao W."/>
        </authorList>
    </citation>
    <scope>NUCLEOTIDE SEQUENCE</scope>
    <source>
        <strain evidence="1">Dsil-2018</strain>
    </source>
</reference>
<dbReference type="Proteomes" id="UP000821865">
    <property type="component" value="Chromosome 1"/>
</dbReference>